<dbReference type="PANTHER" id="PTHR30624">
    <property type="entry name" value="UNCHARACTERIZED PROTEIN TLDD AND PMBA"/>
    <property type="match status" value="1"/>
</dbReference>
<evidence type="ECO:0000256" key="3">
    <source>
        <dbReference type="ARBA" id="ARBA00022801"/>
    </source>
</evidence>
<accession>A0ABV9ZZ00</accession>
<dbReference type="SUPFAM" id="SSF111283">
    <property type="entry name" value="Putative modulator of DNA gyrase, PmbA/TldD"/>
    <property type="match status" value="1"/>
</dbReference>
<evidence type="ECO:0000256" key="2">
    <source>
        <dbReference type="ARBA" id="ARBA00022670"/>
    </source>
</evidence>
<keyword evidence="4" id="KW-0482">Metalloprotease</keyword>
<keyword evidence="2" id="KW-0645">Protease</keyword>
<reference evidence="8" key="1">
    <citation type="journal article" date="2019" name="Int. J. Syst. Evol. Microbiol.">
        <title>The Global Catalogue of Microorganisms (GCM) 10K type strain sequencing project: providing services to taxonomists for standard genome sequencing and annotation.</title>
        <authorList>
            <consortium name="The Broad Institute Genomics Platform"/>
            <consortium name="The Broad Institute Genome Sequencing Center for Infectious Disease"/>
            <person name="Wu L."/>
            <person name="Ma J."/>
        </authorList>
    </citation>
    <scope>NUCLEOTIDE SEQUENCE [LARGE SCALE GENOMIC DNA]</scope>
    <source>
        <strain evidence="8">CGMCC 4.1641</strain>
    </source>
</reference>
<sequence length="507" mass="54358">MPHEIDESFLALPLRQLADAALARARALGADHADFRLERVRSASWRLRDARPAGTSDTTDLGYAVRVVHGGSWGFAAGVELTMDAAARVAGQAVAMARLSAKVIAAAGSDERVELADEPVHADRTWVSSYEINPFAVPDAEKSELLADWSSRLLAADGVAHADASLLTVQENKFYADSAGTTTTQQRVRLHPQLTAVAVDPATGGFDAMRTIAPPAGRGWEYLTGTGWDWDAELAEIPALLAEKMHAPGVEAGSYDLVVDPSNLWLTIHESIGHATELDRALGYEAAYAGTSFATFDQLGSLKYGSELMNVTGDRTAEHGLATTGYDDEGVEAQSWDLVKDGILVGYQLDRRIAKLTGFERSNGCAFADSPSHVPVQRMANVSLQPAPGGPSTEEMISGVERGIYVVGDRSWSIDMQRYNFQFTGQRFYRIENGRLAGQLRDVAYQATTTDFWGSMTAVGGPQTYVLGGAFNCGKAQPGQVAAVSHGCPSALFENVNILNTTEEAGQ</sequence>
<dbReference type="InterPro" id="IPR002510">
    <property type="entry name" value="Metalloprtase-TldD/E_N"/>
</dbReference>
<gene>
    <name evidence="7" type="ORF">ACFPP6_18430</name>
</gene>
<proteinExistence type="inferred from homology"/>
<feature type="domain" description="Metalloprotease TldD/E C-terminal" evidence="6">
    <location>
        <begin position="253"/>
        <end position="498"/>
    </location>
</feature>
<evidence type="ECO:0000256" key="4">
    <source>
        <dbReference type="ARBA" id="ARBA00023049"/>
    </source>
</evidence>
<dbReference type="InterPro" id="IPR045569">
    <property type="entry name" value="Metalloprtase-TldD/E_C"/>
</dbReference>
<dbReference type="InterPro" id="IPR036059">
    <property type="entry name" value="TldD/PmbA_sf"/>
</dbReference>
<dbReference type="RefSeq" id="WP_382043211.1">
    <property type="nucleotide sequence ID" value="NZ_JBHSKJ010000009.1"/>
</dbReference>
<evidence type="ECO:0000259" key="6">
    <source>
        <dbReference type="Pfam" id="PF19289"/>
    </source>
</evidence>
<organism evidence="7 8">
    <name type="scientific">Streptomyces aureoversilis</name>
    <dbReference type="NCBI Taxonomy" id="67277"/>
    <lineage>
        <taxon>Bacteria</taxon>
        <taxon>Bacillati</taxon>
        <taxon>Actinomycetota</taxon>
        <taxon>Actinomycetes</taxon>
        <taxon>Kitasatosporales</taxon>
        <taxon>Streptomycetaceae</taxon>
        <taxon>Streptomyces</taxon>
    </lineage>
</organism>
<name>A0ABV9ZZ00_9ACTN</name>
<keyword evidence="3" id="KW-0378">Hydrolase</keyword>
<dbReference type="Pfam" id="PF01523">
    <property type="entry name" value="PmbA_TldD_1st"/>
    <property type="match status" value="1"/>
</dbReference>
<evidence type="ECO:0000313" key="7">
    <source>
        <dbReference type="EMBL" id="MFC5146650.1"/>
    </source>
</evidence>
<evidence type="ECO:0000259" key="5">
    <source>
        <dbReference type="Pfam" id="PF01523"/>
    </source>
</evidence>
<comment type="caution">
    <text evidence="7">The sequence shown here is derived from an EMBL/GenBank/DDBJ whole genome shotgun (WGS) entry which is preliminary data.</text>
</comment>
<protein>
    <submittedName>
        <fullName evidence="7">TldD/PmbA family protein</fullName>
    </submittedName>
</protein>
<dbReference type="InterPro" id="IPR035068">
    <property type="entry name" value="TldD/PmbA_N"/>
</dbReference>
<dbReference type="PANTHER" id="PTHR30624:SF10">
    <property type="entry name" value="CONSERVED PROTEIN"/>
    <property type="match status" value="1"/>
</dbReference>
<dbReference type="Pfam" id="PF19289">
    <property type="entry name" value="PmbA_TldD_3rd"/>
    <property type="match status" value="1"/>
</dbReference>
<dbReference type="InterPro" id="IPR051463">
    <property type="entry name" value="Peptidase_U62_metallo"/>
</dbReference>
<dbReference type="Proteomes" id="UP001596222">
    <property type="component" value="Unassembled WGS sequence"/>
</dbReference>
<evidence type="ECO:0000313" key="8">
    <source>
        <dbReference type="Proteomes" id="UP001596222"/>
    </source>
</evidence>
<feature type="domain" description="Metalloprotease TldD/E N-terminal" evidence="5">
    <location>
        <begin position="33"/>
        <end position="97"/>
    </location>
</feature>
<keyword evidence="8" id="KW-1185">Reference proteome</keyword>
<dbReference type="Gene3D" id="3.30.2290.10">
    <property type="entry name" value="PmbA/TldD superfamily"/>
    <property type="match status" value="1"/>
</dbReference>
<dbReference type="EMBL" id="JBHSKJ010000009">
    <property type="protein sequence ID" value="MFC5146650.1"/>
    <property type="molecule type" value="Genomic_DNA"/>
</dbReference>
<evidence type="ECO:0000256" key="1">
    <source>
        <dbReference type="ARBA" id="ARBA00005836"/>
    </source>
</evidence>
<comment type="similarity">
    <text evidence="1">Belongs to the peptidase U62 family.</text>
</comment>